<feature type="region of interest" description="Disordered" evidence="1">
    <location>
        <begin position="284"/>
        <end position="303"/>
    </location>
</feature>
<name>A0A1L0C3F2_9ASCO</name>
<dbReference type="AlphaFoldDB" id="A0A1L0C3F2"/>
<sequence>MAPELPGFIFDPVKKKYFRVTNGDQRYNSGYTNNSVRANKRRQRSNNSQNIGVSQGAELLKYFPSDYSDLLVNVKLGLSCIPSGWPLLLGLQQCTHISTILDKKAWLLEDGIWLLRIEDNQLVKDNFQDYLDGSLATHRAVGHVSRMDAIEFVSYVHGLTSIVYKDSEEIGAAMVLDNQTALHSVYRSSGSHDRSPFNACLCEEGLIVARGGKLLLKEPSGSVRPWNRVTNNQTTVDHMCYLNGVLAMAGAKKVNIFRKGNRYSHSFRVEHHVHRVFLDEVGENPNYKNSKRDGASSSHHSSHEMPHLAHLRYMRLTVVTTNSIYFYVLDLLQPRSKVKEQFTISESECMKLQVSNFNNADPIVLKMGDQLLIEGHEEQFTWIDLQTQRKKNVALPCFTNARKERSGWSRSRLLIFNNRYFIQAEGIYELT</sequence>
<gene>
    <name evidence="2" type="ORF">SAMEA4029009_CIC11G00000004350</name>
</gene>
<evidence type="ECO:0000313" key="3">
    <source>
        <dbReference type="Proteomes" id="UP000182259"/>
    </source>
</evidence>
<proteinExistence type="predicted"/>
<organism evidence="2 3">
    <name type="scientific">Sungouiella intermedia</name>
    <dbReference type="NCBI Taxonomy" id="45354"/>
    <lineage>
        <taxon>Eukaryota</taxon>
        <taxon>Fungi</taxon>
        <taxon>Dikarya</taxon>
        <taxon>Ascomycota</taxon>
        <taxon>Saccharomycotina</taxon>
        <taxon>Pichiomycetes</taxon>
        <taxon>Metschnikowiaceae</taxon>
        <taxon>Sungouiella</taxon>
    </lineage>
</organism>
<evidence type="ECO:0000313" key="2">
    <source>
        <dbReference type="EMBL" id="SGZ58111.1"/>
    </source>
</evidence>
<dbReference type="EMBL" id="LT635769">
    <property type="protein sequence ID" value="SGZ58111.1"/>
    <property type="molecule type" value="Genomic_DNA"/>
</dbReference>
<accession>A0A1L0C3F2</accession>
<protein>
    <submittedName>
        <fullName evidence="2">CIC11C00000004350</fullName>
    </submittedName>
</protein>
<dbReference type="Proteomes" id="UP000182259">
    <property type="component" value="Chromosome VI"/>
</dbReference>
<evidence type="ECO:0000256" key="1">
    <source>
        <dbReference type="SAM" id="MobiDB-lite"/>
    </source>
</evidence>
<reference evidence="2 3" key="1">
    <citation type="submission" date="2016-10" db="EMBL/GenBank/DDBJ databases">
        <authorList>
            <person name="de Groot N.N."/>
        </authorList>
    </citation>
    <scope>NUCLEOTIDE SEQUENCE [LARGE SCALE GENOMIC DNA]</scope>
    <source>
        <strain evidence="2 3">PYCC 4715</strain>
    </source>
</reference>